<proteinExistence type="predicted"/>
<dbReference type="EMBL" id="HBNR01052477">
    <property type="protein sequence ID" value="CAE4617342.1"/>
    <property type="molecule type" value="Transcribed_RNA"/>
</dbReference>
<name>A0A7S4VL47_9DINO</name>
<dbReference type="SUPFAM" id="SSF54236">
    <property type="entry name" value="Ubiquitin-like"/>
    <property type="match status" value="1"/>
</dbReference>
<dbReference type="InterPro" id="IPR029071">
    <property type="entry name" value="Ubiquitin-like_domsf"/>
</dbReference>
<dbReference type="AlphaFoldDB" id="A0A7S4VL47"/>
<organism evidence="1">
    <name type="scientific">Alexandrium monilatum</name>
    <dbReference type="NCBI Taxonomy" id="311494"/>
    <lineage>
        <taxon>Eukaryota</taxon>
        <taxon>Sar</taxon>
        <taxon>Alveolata</taxon>
        <taxon>Dinophyceae</taxon>
        <taxon>Gonyaulacales</taxon>
        <taxon>Pyrocystaceae</taxon>
        <taxon>Alexandrium</taxon>
    </lineage>
</organism>
<sequence length="106" mass="11135">MKVTVKSAAGPLDVEVGDSDTVADLLKKAMEKRGCPPWADGVQLQLEGQAEDLAEDGSKVLSSVSVTGGATLKMAYYQDVLPSEAKRLKLQGILPGTAMPFLAMKA</sequence>
<evidence type="ECO:0008006" key="2">
    <source>
        <dbReference type="Google" id="ProtNLM"/>
    </source>
</evidence>
<gene>
    <name evidence="1" type="ORF">AMON00008_LOCUS36814</name>
</gene>
<reference evidence="1" key="1">
    <citation type="submission" date="2021-01" db="EMBL/GenBank/DDBJ databases">
        <authorList>
            <person name="Corre E."/>
            <person name="Pelletier E."/>
            <person name="Niang G."/>
            <person name="Scheremetjew M."/>
            <person name="Finn R."/>
            <person name="Kale V."/>
            <person name="Holt S."/>
            <person name="Cochrane G."/>
            <person name="Meng A."/>
            <person name="Brown T."/>
            <person name="Cohen L."/>
        </authorList>
    </citation>
    <scope>NUCLEOTIDE SEQUENCE</scope>
    <source>
        <strain evidence="1">CCMP3105</strain>
    </source>
</reference>
<dbReference type="Gene3D" id="3.10.20.90">
    <property type="entry name" value="Phosphatidylinositol 3-kinase Catalytic Subunit, Chain A, domain 1"/>
    <property type="match status" value="1"/>
</dbReference>
<protein>
    <recommendedName>
        <fullName evidence="2">Ubiquitin-like domain-containing protein</fullName>
    </recommendedName>
</protein>
<evidence type="ECO:0000313" key="1">
    <source>
        <dbReference type="EMBL" id="CAE4617342.1"/>
    </source>
</evidence>
<accession>A0A7S4VL47</accession>